<dbReference type="EMBL" id="JANPWB010000013">
    <property type="protein sequence ID" value="KAJ1110840.1"/>
    <property type="molecule type" value="Genomic_DNA"/>
</dbReference>
<comment type="caution">
    <text evidence="1">The sequence shown here is derived from an EMBL/GenBank/DDBJ whole genome shotgun (WGS) entry which is preliminary data.</text>
</comment>
<reference evidence="1" key="1">
    <citation type="journal article" date="2022" name="bioRxiv">
        <title>Sequencing and chromosome-scale assembly of the giantPleurodeles waltlgenome.</title>
        <authorList>
            <person name="Brown T."/>
            <person name="Elewa A."/>
            <person name="Iarovenko S."/>
            <person name="Subramanian E."/>
            <person name="Araus A.J."/>
            <person name="Petzold A."/>
            <person name="Susuki M."/>
            <person name="Suzuki K.-i.T."/>
            <person name="Hayashi T."/>
            <person name="Toyoda A."/>
            <person name="Oliveira C."/>
            <person name="Osipova E."/>
            <person name="Leigh N.D."/>
            <person name="Simon A."/>
            <person name="Yun M.H."/>
        </authorList>
    </citation>
    <scope>NUCLEOTIDE SEQUENCE</scope>
    <source>
        <strain evidence="1">20211129_DDA</strain>
        <tissue evidence="1">Liver</tissue>
    </source>
</reference>
<dbReference type="Proteomes" id="UP001066276">
    <property type="component" value="Chromosome 9"/>
</dbReference>
<evidence type="ECO:0000313" key="1">
    <source>
        <dbReference type="EMBL" id="KAJ1110840.1"/>
    </source>
</evidence>
<protein>
    <submittedName>
        <fullName evidence="1">Uncharacterized protein</fullName>
    </submittedName>
</protein>
<evidence type="ECO:0000313" key="2">
    <source>
        <dbReference type="Proteomes" id="UP001066276"/>
    </source>
</evidence>
<dbReference type="AlphaFoldDB" id="A0AAV7NDH9"/>
<sequence length="85" mass="9599">MDTGAWRPRGLFVVQERRLAPRSDERSPGAEPACLRCPNPPQSCLQGSDLARSSQVRGSAVTRADRFLPRYLHVKTILAKVFFRF</sequence>
<gene>
    <name evidence="1" type="ORF">NDU88_008186</name>
</gene>
<proteinExistence type="predicted"/>
<keyword evidence="2" id="KW-1185">Reference proteome</keyword>
<name>A0AAV7NDH9_PLEWA</name>
<organism evidence="1 2">
    <name type="scientific">Pleurodeles waltl</name>
    <name type="common">Iberian ribbed newt</name>
    <dbReference type="NCBI Taxonomy" id="8319"/>
    <lineage>
        <taxon>Eukaryota</taxon>
        <taxon>Metazoa</taxon>
        <taxon>Chordata</taxon>
        <taxon>Craniata</taxon>
        <taxon>Vertebrata</taxon>
        <taxon>Euteleostomi</taxon>
        <taxon>Amphibia</taxon>
        <taxon>Batrachia</taxon>
        <taxon>Caudata</taxon>
        <taxon>Salamandroidea</taxon>
        <taxon>Salamandridae</taxon>
        <taxon>Pleurodelinae</taxon>
        <taxon>Pleurodeles</taxon>
    </lineage>
</organism>
<accession>A0AAV7NDH9</accession>